<sequence>MAAPYRLIPEALSVAKRSAENGSVAAEFEIVSLEKHQEIWNTSPKRAIMRTMVGPNLVADVMARELMWLERFNHAAMCGAEHHCDQKDPNTSADYICTLPNGFLSLDLLQQLSAVRSPVPECRDDAACSKFNTRRRNAEIHQANSPYSAFENGTLQGETSESRVDETHERDADLPEGITLSSRKPQAVAQRQYENYSDRYRTFSHEATEKGGIDIIDLVTIQRMVEDQWSYQYAIPEDSVERPIQKEESQQARLEGGDIWDSARSQRMSSPPNEGGGGRSRNFTEDKWGEMWTDVWFSFEMQIGSEQDALAKLLPTSFHCSSSLKLMVFGWRSIDLVSSMRKSEWYDGCGRSPNTLDYFSRLNKLPVWSGV</sequence>
<feature type="compositionally biased region" description="Polar residues" evidence="1">
    <location>
        <begin position="263"/>
        <end position="272"/>
    </location>
</feature>
<feature type="compositionally biased region" description="Basic and acidic residues" evidence="1">
    <location>
        <begin position="160"/>
        <end position="172"/>
    </location>
</feature>
<protein>
    <submittedName>
        <fullName evidence="2">Uncharacterized protein</fullName>
    </submittedName>
</protein>
<feature type="region of interest" description="Disordered" evidence="1">
    <location>
        <begin position="241"/>
        <end position="283"/>
    </location>
</feature>
<accession>A0A3F3PKQ5</accession>
<organism evidence="2 3">
    <name type="scientific">Aspergillus welwitschiae</name>
    <dbReference type="NCBI Taxonomy" id="1341132"/>
    <lineage>
        <taxon>Eukaryota</taxon>
        <taxon>Fungi</taxon>
        <taxon>Dikarya</taxon>
        <taxon>Ascomycota</taxon>
        <taxon>Pezizomycotina</taxon>
        <taxon>Eurotiomycetes</taxon>
        <taxon>Eurotiomycetidae</taxon>
        <taxon>Eurotiales</taxon>
        <taxon>Aspergillaceae</taxon>
        <taxon>Aspergillus</taxon>
        <taxon>Aspergillus subgen. Circumdati</taxon>
    </lineage>
</organism>
<reference evidence="2 3" key="1">
    <citation type="submission" date="2018-07" db="EMBL/GenBank/DDBJ databases">
        <title>The genomes of Aspergillus section Nigri reveals drivers in fungal speciation.</title>
        <authorList>
            <consortium name="DOE Joint Genome Institute"/>
            <person name="Vesth T.C."/>
            <person name="Nybo J."/>
            <person name="Theobald S."/>
            <person name="Brandl J."/>
            <person name="Frisvad J.C."/>
            <person name="Nielsen K.F."/>
            <person name="Lyhne E.K."/>
            <person name="Kogle M.E."/>
            <person name="Kuo A."/>
            <person name="Riley R."/>
            <person name="Clum A."/>
            <person name="Nolan M."/>
            <person name="Lipzen A."/>
            <person name="Salamov A."/>
            <person name="Henrissat B."/>
            <person name="Wiebenga A."/>
            <person name="De vries R.P."/>
            <person name="Grigoriev I.V."/>
            <person name="Mortensen U.H."/>
            <person name="Andersen M.R."/>
            <person name="Baker S.E."/>
        </authorList>
    </citation>
    <scope>NUCLEOTIDE SEQUENCE [LARGE SCALE GENOMIC DNA]</scope>
    <source>
        <strain evidence="2 3">CBS 139.54b</strain>
    </source>
</reference>
<feature type="compositionally biased region" description="Polar residues" evidence="1">
    <location>
        <begin position="149"/>
        <end position="159"/>
    </location>
</feature>
<evidence type="ECO:0000313" key="2">
    <source>
        <dbReference type="EMBL" id="RDH27499.1"/>
    </source>
</evidence>
<dbReference type="Proteomes" id="UP000253729">
    <property type="component" value="Unassembled WGS sequence"/>
</dbReference>
<evidence type="ECO:0000313" key="3">
    <source>
        <dbReference type="Proteomes" id="UP000253729"/>
    </source>
</evidence>
<keyword evidence="3" id="KW-1185">Reference proteome</keyword>
<gene>
    <name evidence="2" type="ORF">BDQ94DRAFT_163556</name>
</gene>
<proteinExistence type="predicted"/>
<dbReference type="RefSeq" id="XP_026620521.1">
    <property type="nucleotide sequence ID" value="XM_026769767.1"/>
</dbReference>
<feature type="region of interest" description="Disordered" evidence="1">
    <location>
        <begin position="149"/>
        <end position="172"/>
    </location>
</feature>
<evidence type="ECO:0000256" key="1">
    <source>
        <dbReference type="SAM" id="MobiDB-lite"/>
    </source>
</evidence>
<dbReference type="AlphaFoldDB" id="A0A3F3PKQ5"/>
<dbReference type="EMBL" id="KZ852089">
    <property type="protein sequence ID" value="RDH27499.1"/>
    <property type="molecule type" value="Genomic_DNA"/>
</dbReference>
<dbReference type="GeneID" id="38138123"/>
<feature type="compositionally biased region" description="Basic and acidic residues" evidence="1">
    <location>
        <begin position="241"/>
        <end position="250"/>
    </location>
</feature>
<name>A0A3F3PKQ5_9EURO</name>